<organism evidence="7 8">
    <name type="scientific">Phytophthora citrophthora</name>
    <dbReference type="NCBI Taxonomy" id="4793"/>
    <lineage>
        <taxon>Eukaryota</taxon>
        <taxon>Sar</taxon>
        <taxon>Stramenopiles</taxon>
        <taxon>Oomycota</taxon>
        <taxon>Peronosporomycetes</taxon>
        <taxon>Peronosporales</taxon>
        <taxon>Peronosporaceae</taxon>
        <taxon>Phytophthora</taxon>
    </lineage>
</organism>
<dbReference type="PANTHER" id="PTHR13183">
    <property type="entry name" value="AXONEMAL INNER ARM DYNEIN LIGHT CHAIN 28"/>
    <property type="match status" value="1"/>
</dbReference>
<proteinExistence type="inferred from homology"/>
<keyword evidence="2 5" id="KW-0175">Coiled coil</keyword>
<dbReference type="AlphaFoldDB" id="A0AAD9GXS9"/>
<keyword evidence="3" id="KW-0505">Motor protein</keyword>
<protein>
    <submittedName>
        <fullName evidence="7">Inner dynein arm light chain</fullName>
    </submittedName>
</protein>
<dbReference type="GO" id="GO:0030286">
    <property type="term" value="C:dynein complex"/>
    <property type="evidence" value="ECO:0007669"/>
    <property type="project" value="UniProtKB-KW"/>
</dbReference>
<evidence type="ECO:0000313" key="8">
    <source>
        <dbReference type="Proteomes" id="UP001259832"/>
    </source>
</evidence>
<feature type="region of interest" description="Disordered" evidence="6">
    <location>
        <begin position="48"/>
        <end position="86"/>
    </location>
</feature>
<evidence type="ECO:0000256" key="1">
    <source>
        <dbReference type="ARBA" id="ARBA00023017"/>
    </source>
</evidence>
<comment type="similarity">
    <text evidence="4">Belongs to the inner dynein arm light chain family.</text>
</comment>
<keyword evidence="8" id="KW-1185">Reference proteome</keyword>
<dbReference type="PANTHER" id="PTHR13183:SF0">
    <property type="entry name" value="AXONEMAL DYNEIN LIGHT INTERMEDIATE POLYPEPTIDE 1"/>
    <property type="match status" value="1"/>
</dbReference>
<dbReference type="Pfam" id="PF10211">
    <property type="entry name" value="Ax_dynein_light"/>
    <property type="match status" value="1"/>
</dbReference>
<evidence type="ECO:0000256" key="3">
    <source>
        <dbReference type="ARBA" id="ARBA00023175"/>
    </source>
</evidence>
<dbReference type="InterPro" id="IPR019347">
    <property type="entry name" value="Axonemal_dynein_light_chain"/>
</dbReference>
<reference evidence="7" key="1">
    <citation type="submission" date="2023-08" db="EMBL/GenBank/DDBJ databases">
        <title>Reference Genome Resource for the Citrus Pathogen Phytophthora citrophthora.</title>
        <authorList>
            <person name="Moller H."/>
            <person name="Coetzee B."/>
            <person name="Rose L.J."/>
            <person name="Van Niekerk J.M."/>
        </authorList>
    </citation>
    <scope>NUCLEOTIDE SEQUENCE</scope>
    <source>
        <strain evidence="7">STE-U-9442</strain>
    </source>
</reference>
<accession>A0AAD9GXS9</accession>
<sequence>MLVEGTNKATTPTESMVVEEDEDAQQLEKLLEKFYSFMYESAVLVGPTGTSPSKIKTTGKNKDGAGSPTRGSSPTHDTFKKQVAGGPSVANVPVTSLSREVMDAMLPPKSWEDTQGKWQRMVSMLPATRTDTQRLQETFDQLLAQYQARVHAICPVREKFFLQVFEEIIREVACECPERGLVLLRVRDELRLSIEAYQTLYHNSIAYGRQKAVQAEAGIGEVEKEISRLEAERDLLAVKKKELTHKVLFLEEQHSEEEKKRRLRHAHTVQFLQIQHQELQVFHREMTQDAAWK</sequence>
<dbReference type="GO" id="GO:0045504">
    <property type="term" value="F:dynein heavy chain binding"/>
    <property type="evidence" value="ECO:0007669"/>
    <property type="project" value="TreeGrafter"/>
</dbReference>
<feature type="compositionally biased region" description="Polar residues" evidence="6">
    <location>
        <begin position="48"/>
        <end position="58"/>
    </location>
</feature>
<dbReference type="EMBL" id="JASMQC010000002">
    <property type="protein sequence ID" value="KAK1947039.1"/>
    <property type="molecule type" value="Genomic_DNA"/>
</dbReference>
<evidence type="ECO:0000256" key="2">
    <source>
        <dbReference type="ARBA" id="ARBA00023054"/>
    </source>
</evidence>
<keyword evidence="1" id="KW-0243">Dynein</keyword>
<dbReference type="GO" id="GO:0005930">
    <property type="term" value="C:axoneme"/>
    <property type="evidence" value="ECO:0007669"/>
    <property type="project" value="TreeGrafter"/>
</dbReference>
<feature type="coiled-coil region" evidence="5">
    <location>
        <begin position="212"/>
        <end position="260"/>
    </location>
</feature>
<feature type="region of interest" description="Disordered" evidence="6">
    <location>
        <begin position="1"/>
        <end position="22"/>
    </location>
</feature>
<comment type="caution">
    <text evidence="7">The sequence shown here is derived from an EMBL/GenBank/DDBJ whole genome shotgun (WGS) entry which is preliminary data.</text>
</comment>
<gene>
    <name evidence="7" type="ORF">P3T76_001049</name>
</gene>
<evidence type="ECO:0000256" key="4">
    <source>
        <dbReference type="ARBA" id="ARBA00038114"/>
    </source>
</evidence>
<dbReference type="Proteomes" id="UP001259832">
    <property type="component" value="Unassembled WGS sequence"/>
</dbReference>
<evidence type="ECO:0000256" key="5">
    <source>
        <dbReference type="SAM" id="Coils"/>
    </source>
</evidence>
<name>A0AAD9GXS9_9STRA</name>
<evidence type="ECO:0000256" key="6">
    <source>
        <dbReference type="SAM" id="MobiDB-lite"/>
    </source>
</evidence>
<evidence type="ECO:0000313" key="7">
    <source>
        <dbReference type="EMBL" id="KAK1947039.1"/>
    </source>
</evidence>